<accession>A0A9Q8SX22</accession>
<sequence>MSFQKSGPFGCSCWWTSRRVHGNNSFHDPVSIGYIKNSPANVQPASKTCRSDETKRADRAGLSRIPNGVTVLRPLNQISGESQDSRVNARMKLPRPLHEQTETQFSQLPLHFLFIGALLMISSRPSYKLRYRHRGLIVKDRNSQWTHHYLLAQTRGQRTTDIRQSEMPTITPMKREPMAVIEEQNYCTPHTVTLRHSKAITSRPVTVVHDDTPRLSISTLSTYWSQSNQSAGVVYTTPKIPPSCFIKLGALTTKRLVKETTICYVREIRGFASPILADAQIMTSPKATGPCPQLLGCAWTTKRRNIRRIIWRSFFKRPSSIETVPGYLRRRRKGIAGLPFRRDSRWINERLFGVLYWLLANQSAYDGTSEHLMDLRMSSEKLSGTRALAGKNLTIFPLMIFGLEQTLAGGMERPRMSDRRSTQPVKYLVNVSPVKASSGGASGSSIIELSVLEAINVSAASQAVCVCIGRGKHAYIDLAKDSVFARVVLLNMCVTGIRPPFRACFVISQRRVVGAANGSELSKLLFSRALEWWNSPARDEDPSLSWQQGDEFLRPGKQNRWKTKTRRDDDTWLPLLHPISCLVRVTRVTHAASILCNRKYPSLTARARIIFEKPSKLMSPDLYLYAQSKASAPASFHTSKAQRAVLAAPILSSNASAALDPSNKGSLTMTELTPVALIYSQRSGPPRFIVPNYANMLTAAPSPLYSRLMILACHCVRTVYCTVLLETHALYLGPFLDTCGAGS</sequence>
<organism evidence="1 2">
    <name type="scientific">Colletotrichum lupini</name>
    <dbReference type="NCBI Taxonomy" id="145971"/>
    <lineage>
        <taxon>Eukaryota</taxon>
        <taxon>Fungi</taxon>
        <taxon>Dikarya</taxon>
        <taxon>Ascomycota</taxon>
        <taxon>Pezizomycotina</taxon>
        <taxon>Sordariomycetes</taxon>
        <taxon>Hypocreomycetidae</taxon>
        <taxon>Glomerellales</taxon>
        <taxon>Glomerellaceae</taxon>
        <taxon>Colletotrichum</taxon>
        <taxon>Colletotrichum acutatum species complex</taxon>
    </lineage>
</organism>
<dbReference type="GeneID" id="73344250"/>
<dbReference type="AlphaFoldDB" id="A0A9Q8SX22"/>
<proteinExistence type="predicted"/>
<dbReference type="KEGG" id="clup:CLUP02_10264"/>
<evidence type="ECO:0000313" key="1">
    <source>
        <dbReference type="EMBL" id="UQC84768.1"/>
    </source>
</evidence>
<keyword evidence="2" id="KW-1185">Reference proteome</keyword>
<protein>
    <submittedName>
        <fullName evidence="1">Uncharacterized protein</fullName>
    </submittedName>
</protein>
<dbReference type="Proteomes" id="UP000830671">
    <property type="component" value="Chromosome 5"/>
</dbReference>
<dbReference type="EMBL" id="CP019477">
    <property type="protein sequence ID" value="UQC84768.1"/>
    <property type="molecule type" value="Genomic_DNA"/>
</dbReference>
<reference evidence="1" key="1">
    <citation type="journal article" date="2021" name="Mol. Plant Microbe Interact.">
        <title>Complete Genome Sequence of the Plant-Pathogenic Fungus Colletotrichum lupini.</title>
        <authorList>
            <person name="Baroncelli R."/>
            <person name="Pensec F."/>
            <person name="Da Lio D."/>
            <person name="Boufleur T."/>
            <person name="Vicente I."/>
            <person name="Sarrocco S."/>
            <person name="Picot A."/>
            <person name="Baraldi E."/>
            <person name="Sukno S."/>
            <person name="Thon M."/>
            <person name="Le Floch G."/>
        </authorList>
    </citation>
    <scope>NUCLEOTIDE SEQUENCE</scope>
    <source>
        <strain evidence="1">IMI 504893</strain>
    </source>
</reference>
<gene>
    <name evidence="1" type="ORF">CLUP02_10264</name>
</gene>
<name>A0A9Q8SX22_9PEZI</name>
<dbReference type="RefSeq" id="XP_049146385.1">
    <property type="nucleotide sequence ID" value="XM_049289240.1"/>
</dbReference>
<evidence type="ECO:0000313" key="2">
    <source>
        <dbReference type="Proteomes" id="UP000830671"/>
    </source>
</evidence>